<evidence type="ECO:0000256" key="1">
    <source>
        <dbReference type="ARBA" id="ARBA00001966"/>
    </source>
</evidence>
<accession>A0A7V2ZJE9</accession>
<comment type="caution">
    <text evidence="8">The sequence shown here is derived from an EMBL/GenBank/DDBJ whole genome shotgun (WGS) entry which is preliminary data.</text>
</comment>
<dbReference type="SFLD" id="SFLDS00029">
    <property type="entry name" value="Radical_SAM"/>
    <property type="match status" value="1"/>
</dbReference>
<dbReference type="InterPro" id="IPR034391">
    <property type="entry name" value="AdoMet-like_SPASM_containing"/>
</dbReference>
<evidence type="ECO:0000256" key="4">
    <source>
        <dbReference type="ARBA" id="ARBA00022723"/>
    </source>
</evidence>
<keyword evidence="2" id="KW-0004">4Fe-4S</keyword>
<dbReference type="CDD" id="cd01335">
    <property type="entry name" value="Radical_SAM"/>
    <property type="match status" value="1"/>
</dbReference>
<keyword evidence="4" id="KW-0479">Metal-binding</keyword>
<reference evidence="8" key="1">
    <citation type="journal article" date="2020" name="mSystems">
        <title>Genome- and Community-Level Interaction Insights into Carbon Utilization and Element Cycling Functions of Hydrothermarchaeota in Hydrothermal Sediment.</title>
        <authorList>
            <person name="Zhou Z."/>
            <person name="Liu Y."/>
            <person name="Xu W."/>
            <person name="Pan J."/>
            <person name="Luo Z.H."/>
            <person name="Li M."/>
        </authorList>
    </citation>
    <scope>NUCLEOTIDE SEQUENCE [LARGE SCALE GENOMIC DNA]</scope>
    <source>
        <strain evidence="8">SpSt-479</strain>
    </source>
</reference>
<dbReference type="InterPro" id="IPR058240">
    <property type="entry name" value="rSAM_sf"/>
</dbReference>
<evidence type="ECO:0000256" key="5">
    <source>
        <dbReference type="ARBA" id="ARBA00023004"/>
    </source>
</evidence>
<dbReference type="InterPro" id="IPR013785">
    <property type="entry name" value="Aldolase_TIM"/>
</dbReference>
<organism evidence="8">
    <name type="scientific">Ignavibacterium album</name>
    <dbReference type="NCBI Taxonomy" id="591197"/>
    <lineage>
        <taxon>Bacteria</taxon>
        <taxon>Pseudomonadati</taxon>
        <taxon>Ignavibacteriota</taxon>
        <taxon>Ignavibacteria</taxon>
        <taxon>Ignavibacteriales</taxon>
        <taxon>Ignavibacteriaceae</taxon>
        <taxon>Ignavibacterium</taxon>
    </lineage>
</organism>
<proteinExistence type="predicted"/>
<keyword evidence="6" id="KW-0411">Iron-sulfur</keyword>
<evidence type="ECO:0000256" key="3">
    <source>
        <dbReference type="ARBA" id="ARBA00022691"/>
    </source>
</evidence>
<dbReference type="AlphaFoldDB" id="A0A7V2ZJE9"/>
<dbReference type="Pfam" id="PF04055">
    <property type="entry name" value="Radical_SAM"/>
    <property type="match status" value="1"/>
</dbReference>
<dbReference type="GO" id="GO:0051536">
    <property type="term" value="F:iron-sulfur cluster binding"/>
    <property type="evidence" value="ECO:0007669"/>
    <property type="project" value="UniProtKB-KW"/>
</dbReference>
<evidence type="ECO:0000256" key="2">
    <source>
        <dbReference type="ARBA" id="ARBA00022485"/>
    </source>
</evidence>
<dbReference type="GO" id="GO:0046872">
    <property type="term" value="F:metal ion binding"/>
    <property type="evidence" value="ECO:0007669"/>
    <property type="project" value="UniProtKB-KW"/>
</dbReference>
<dbReference type="PROSITE" id="PS51918">
    <property type="entry name" value="RADICAL_SAM"/>
    <property type="match status" value="1"/>
</dbReference>
<evidence type="ECO:0000259" key="7">
    <source>
        <dbReference type="PROSITE" id="PS51918"/>
    </source>
</evidence>
<dbReference type="PANTHER" id="PTHR11228:SF7">
    <property type="entry name" value="PQQA PEPTIDE CYCLASE"/>
    <property type="match status" value="1"/>
</dbReference>
<dbReference type="InterPro" id="IPR023885">
    <property type="entry name" value="4Fe4S-binding_SPASM_dom"/>
</dbReference>
<feature type="domain" description="Radical SAM core" evidence="7">
    <location>
        <begin position="7"/>
        <end position="224"/>
    </location>
</feature>
<evidence type="ECO:0000256" key="6">
    <source>
        <dbReference type="ARBA" id="ARBA00023014"/>
    </source>
</evidence>
<keyword evidence="3" id="KW-0949">S-adenosyl-L-methionine</keyword>
<comment type="cofactor">
    <cofactor evidence="1">
        <name>[4Fe-4S] cluster</name>
        <dbReference type="ChEBI" id="CHEBI:49883"/>
    </cofactor>
</comment>
<dbReference type="SFLD" id="SFLDG01387">
    <property type="entry name" value="BtrN-like_SPASM_domain_contain"/>
    <property type="match status" value="1"/>
</dbReference>
<dbReference type="Gene3D" id="3.20.20.70">
    <property type="entry name" value="Aldolase class I"/>
    <property type="match status" value="1"/>
</dbReference>
<protein>
    <submittedName>
        <fullName evidence="8">Radical SAM protein</fullName>
    </submittedName>
</protein>
<dbReference type="PANTHER" id="PTHR11228">
    <property type="entry name" value="RADICAL SAM DOMAIN PROTEIN"/>
    <property type="match status" value="1"/>
</dbReference>
<sequence length="309" mass="36047">MRKPIVWGMPISYSIEPTNHCNLKCPECPSGLGALTRPLGLLKSEDFKKWIDEIKETGFYLQLFFQGEPYINKNLPEMIKYAQENKIYVSISTNGHFINENNVDKILEAAPDKLIYSVDGLDEESYQNYRIGGTFAQVDSALRTLVKRKKELMEKKPFIEFQFIVMKQNEHLLDKVEKYCNEIGVDKLVFKTMQISSYENAIRFLPSNKKYRRYIVENNSFRIKANIKNHCFALWRTAVITWDGKVVPCCFDKDAEYSIGILNGKSIKDIWHSENYTNFRQSILTDRKRNKMCTNCTEGLKVNILEIEQ</sequence>
<dbReference type="SUPFAM" id="SSF102114">
    <property type="entry name" value="Radical SAM enzymes"/>
    <property type="match status" value="1"/>
</dbReference>
<dbReference type="EMBL" id="DSUJ01000008">
    <property type="protein sequence ID" value="HFI91072.1"/>
    <property type="molecule type" value="Genomic_DNA"/>
</dbReference>
<keyword evidence="5" id="KW-0408">Iron</keyword>
<gene>
    <name evidence="8" type="ORF">ENS31_05995</name>
</gene>
<dbReference type="Pfam" id="PF13186">
    <property type="entry name" value="SPASM"/>
    <property type="match status" value="1"/>
</dbReference>
<name>A0A7V2ZJE9_9BACT</name>
<dbReference type="SFLD" id="SFLDG01067">
    <property type="entry name" value="SPASM/twitch_domain_containing"/>
    <property type="match status" value="1"/>
</dbReference>
<dbReference type="GO" id="GO:0003824">
    <property type="term" value="F:catalytic activity"/>
    <property type="evidence" value="ECO:0007669"/>
    <property type="project" value="InterPro"/>
</dbReference>
<dbReference type="InterPro" id="IPR050377">
    <property type="entry name" value="Radical_SAM_PqqE_MftC-like"/>
</dbReference>
<dbReference type="InterPro" id="IPR007197">
    <property type="entry name" value="rSAM"/>
</dbReference>
<evidence type="ECO:0000313" key="8">
    <source>
        <dbReference type="EMBL" id="HFI91072.1"/>
    </source>
</evidence>